<reference evidence="4 5" key="1">
    <citation type="journal article" date="2014" name="Genome Biol. Evol.">
        <title>Comparative genomics and transcriptomics analyses reveal divergent lifestyle features of nematode endoparasitic fungus Hirsutella minnesotensis.</title>
        <authorList>
            <person name="Lai Y."/>
            <person name="Liu K."/>
            <person name="Zhang X."/>
            <person name="Zhang X."/>
            <person name="Li K."/>
            <person name="Wang N."/>
            <person name="Shu C."/>
            <person name="Wu Y."/>
            <person name="Wang C."/>
            <person name="Bushley K.E."/>
            <person name="Xiang M."/>
            <person name="Liu X."/>
        </authorList>
    </citation>
    <scope>NUCLEOTIDE SEQUENCE [LARGE SCALE GENOMIC DNA]</scope>
    <source>
        <strain evidence="4 5">3608</strain>
    </source>
</reference>
<dbReference type="EMBL" id="KQ030511">
    <property type="protein sequence ID" value="KJZ76444.1"/>
    <property type="molecule type" value="Genomic_DNA"/>
</dbReference>
<keyword evidence="2" id="KW-0472">Membrane</keyword>
<feature type="transmembrane region" description="Helical" evidence="2">
    <location>
        <begin position="149"/>
        <end position="168"/>
    </location>
</feature>
<dbReference type="NCBIfam" id="NF033635">
    <property type="entry name" value="SLATT_fungal"/>
    <property type="match status" value="1"/>
</dbReference>
<dbReference type="Pfam" id="PF18142">
    <property type="entry name" value="SLATT_fungal"/>
    <property type="match status" value="1"/>
</dbReference>
<dbReference type="OrthoDB" id="4472872at2759"/>
<gene>
    <name evidence="4" type="ORF">HIM_04173</name>
</gene>
<accession>A0A0F8A646</accession>
<dbReference type="PANTHER" id="PTHR38793">
    <property type="entry name" value="SLATT_FUNGAL DOMAIN-CONTAINING PROTEIN-RELATED"/>
    <property type="match status" value="1"/>
</dbReference>
<keyword evidence="2" id="KW-0812">Transmembrane</keyword>
<feature type="region of interest" description="Disordered" evidence="1">
    <location>
        <begin position="229"/>
        <end position="248"/>
    </location>
</feature>
<evidence type="ECO:0000259" key="3">
    <source>
        <dbReference type="Pfam" id="PF18142"/>
    </source>
</evidence>
<feature type="transmembrane region" description="Helical" evidence="2">
    <location>
        <begin position="119"/>
        <end position="143"/>
    </location>
</feature>
<dbReference type="PANTHER" id="PTHR38793:SF3">
    <property type="entry name" value="SMODS AND SLOG-ASSOCIATING 2TM EFFECTOR DOMAIN-CONTAINING PROTEIN"/>
    <property type="match status" value="1"/>
</dbReference>
<name>A0A0F8A646_9HYPO</name>
<keyword evidence="5" id="KW-1185">Reference proteome</keyword>
<evidence type="ECO:0000313" key="5">
    <source>
        <dbReference type="Proteomes" id="UP000054481"/>
    </source>
</evidence>
<protein>
    <recommendedName>
        <fullName evidence="3">SMODS and SLOG-associating 2TM effector domain-containing protein</fullName>
    </recommendedName>
</protein>
<organism evidence="4 5">
    <name type="scientific">Hirsutella minnesotensis 3608</name>
    <dbReference type="NCBI Taxonomy" id="1043627"/>
    <lineage>
        <taxon>Eukaryota</taxon>
        <taxon>Fungi</taxon>
        <taxon>Dikarya</taxon>
        <taxon>Ascomycota</taxon>
        <taxon>Pezizomycotina</taxon>
        <taxon>Sordariomycetes</taxon>
        <taxon>Hypocreomycetidae</taxon>
        <taxon>Hypocreales</taxon>
        <taxon>Ophiocordycipitaceae</taxon>
        <taxon>Hirsutella</taxon>
    </lineage>
</organism>
<feature type="region of interest" description="Disordered" evidence="1">
    <location>
        <begin position="22"/>
        <end position="46"/>
    </location>
</feature>
<feature type="domain" description="SMODS and SLOG-associating 2TM effector" evidence="3">
    <location>
        <begin position="105"/>
        <end position="222"/>
    </location>
</feature>
<sequence>MGDVLKRSTRWILKRTLTPHTWEEKTQQPATDLESGVDHEGQEGQDGWNERLKSMAVKGTHTSALIPANDKLLVFRSLTGIDTVPAITTTANARRVAPNVGIYPRVVRAERQAARNHHVFNMLVNGCLAVQFIVGASLTALGASGGSSMAVAAFGALNTIIAGILTYLKGSGVPERFKHMEDGFKAVREYAEQREREFCLVECLLDPFDEVQAVDDLYHNATQQWSGNNNGGAANAGAGGGGPHAAPGMVTSAVSSIAHRLAKRAEPTMREQEK</sequence>
<evidence type="ECO:0000256" key="2">
    <source>
        <dbReference type="SAM" id="Phobius"/>
    </source>
</evidence>
<keyword evidence="2" id="KW-1133">Transmembrane helix</keyword>
<dbReference type="InterPro" id="IPR041622">
    <property type="entry name" value="SLATT_fungi"/>
</dbReference>
<feature type="compositionally biased region" description="Basic and acidic residues" evidence="1">
    <location>
        <begin position="36"/>
        <end position="46"/>
    </location>
</feature>
<dbReference type="AlphaFoldDB" id="A0A0F8A646"/>
<evidence type="ECO:0000313" key="4">
    <source>
        <dbReference type="EMBL" id="KJZ76444.1"/>
    </source>
</evidence>
<dbReference type="Proteomes" id="UP000054481">
    <property type="component" value="Unassembled WGS sequence"/>
</dbReference>
<proteinExistence type="predicted"/>
<evidence type="ECO:0000256" key="1">
    <source>
        <dbReference type="SAM" id="MobiDB-lite"/>
    </source>
</evidence>